<keyword evidence="5" id="KW-0946">Virion</keyword>
<evidence type="ECO:0000256" key="2">
    <source>
        <dbReference type="ARBA" id="ARBA00009963"/>
    </source>
</evidence>
<dbReference type="InterPro" id="IPR016184">
    <property type="entry name" value="Capsid/spike_ssDNA_virus"/>
</dbReference>
<dbReference type="SUPFAM" id="SSF88645">
    <property type="entry name" value="ssDNA viruses"/>
    <property type="match status" value="1"/>
</dbReference>
<protein>
    <submittedName>
        <fullName evidence="6">Major capsid protein</fullName>
    </submittedName>
</protein>
<dbReference type="GO" id="GO:0039615">
    <property type="term" value="C:T=1 icosahedral viral capsid"/>
    <property type="evidence" value="ECO:0007669"/>
    <property type="project" value="UniProtKB-KW"/>
</dbReference>
<evidence type="ECO:0000313" key="6">
    <source>
        <dbReference type="EMBL" id="XCD07023.1"/>
    </source>
</evidence>
<dbReference type="InterPro" id="IPR037002">
    <property type="entry name" value="Microviridae_protein_F_sf"/>
</dbReference>
<reference evidence="6" key="1">
    <citation type="submission" date="2024-03" db="EMBL/GenBank/DDBJ databases">
        <title>Diverse circular DNA viruses in blood, oral, and fecal samples of captive lemurs.</title>
        <authorList>
            <person name="Paietta E.N."/>
            <person name="Kraberger S."/>
            <person name="Lund M.C."/>
            <person name="Custer J.M."/>
            <person name="Vargas K.M."/>
            <person name="Ehmke E.E."/>
            <person name="Yoder A.D."/>
            <person name="Varsani A."/>
        </authorList>
    </citation>
    <scope>NUCLEOTIDE SEQUENCE</scope>
    <source>
        <strain evidence="6">Duke_26_70</strain>
    </source>
</reference>
<dbReference type="Gene3D" id="2.60.169.10">
    <property type="entry name" value="Microviridae F protein"/>
    <property type="match status" value="2"/>
</dbReference>
<evidence type="ECO:0000256" key="5">
    <source>
        <dbReference type="ARBA" id="ARBA00022844"/>
    </source>
</evidence>
<evidence type="ECO:0000256" key="3">
    <source>
        <dbReference type="ARBA" id="ARBA00022431"/>
    </source>
</evidence>
<accession>A0AAU8B3X9</accession>
<keyword evidence="4" id="KW-0167">Capsid protein</keyword>
<evidence type="ECO:0000256" key="4">
    <source>
        <dbReference type="ARBA" id="ARBA00022561"/>
    </source>
</evidence>
<keyword evidence="3" id="KW-1140">T=1 icosahedral capsid protein</keyword>
<sequence length="547" mass="61042">MNRNTESHFSLLPHIDIQRSRFDRSSSVKTSFNAGDVVPFYLEEVLPGDTFNVKTSRVVRMQTLLTPMMDNVYLDTYYFFVPNRLVWSHWKEFCGENTESAWIPETEYAMPQITAPNDGWSVGTIADYFGIPTGVSGLSVSALPFRAYALIMNEWFRDQNLQDPLVVPVDDSTVQGVNTDTFVTDVAKGGKPFIAAKYHDYFTSALPAPQKGPDVTIPVAEAGSYPVVPISENVDVGLATSPLLWVSRSAGSLMAAGGLGFDGSQTARLSNNDQKSGDYVPGNLWAVSTGNAAAATINQLRLAFQIQKFYERQARGGSRYTEVIRSFFGVTSPDARLQRPEYLGGNRVPISVNQVIQQSGTESTTTPQGTVVGMSLTTDSHSDFTKSFTEHGFIIGVMCARYDHTYQQGLARLWSRKDKFDFYWPVFANIGEQAIKNKEIYAQGNSTDDEVFGYQEAWAEYRYKPNIVTGEMRSSYDQSLDVWHLADDYSKLPSLSAEWIREDKSTIDRVLAVSSTLSNQFFADIYVSNKCTRPMPMYSIPGLIDHH</sequence>
<dbReference type="InterPro" id="IPR003514">
    <property type="entry name" value="Microviridae_protein_F"/>
</dbReference>
<name>A0AAU8B3X9_9VIRU</name>
<comment type="subcellular location">
    <subcellularLocation>
        <location evidence="1">Virion</location>
    </subcellularLocation>
</comment>
<organism evidence="6">
    <name type="scientific">Dulem virus 155</name>
    <dbReference type="NCBI Taxonomy" id="3145632"/>
    <lineage>
        <taxon>Viruses</taxon>
        <taxon>Monodnaviria</taxon>
        <taxon>Sangervirae</taxon>
        <taxon>Phixviricota</taxon>
        <taxon>Malgrandaviricetes</taxon>
        <taxon>Petitvirales</taxon>
        <taxon>Microviridae</taxon>
        <taxon>Microvirus</taxon>
    </lineage>
</organism>
<dbReference type="Pfam" id="PF02305">
    <property type="entry name" value="Phage_F"/>
    <property type="match status" value="1"/>
</dbReference>
<dbReference type="GO" id="GO:0005198">
    <property type="term" value="F:structural molecule activity"/>
    <property type="evidence" value="ECO:0007669"/>
    <property type="project" value="InterPro"/>
</dbReference>
<comment type="similarity">
    <text evidence="2">Belongs to the microviridae F protein family.</text>
</comment>
<dbReference type="EMBL" id="PP511741">
    <property type="protein sequence ID" value="XCD07023.1"/>
    <property type="molecule type" value="Genomic_DNA"/>
</dbReference>
<proteinExistence type="inferred from homology"/>
<evidence type="ECO:0000256" key="1">
    <source>
        <dbReference type="ARBA" id="ARBA00004328"/>
    </source>
</evidence>